<evidence type="ECO:0000313" key="2">
    <source>
        <dbReference type="Proteomes" id="UP000243579"/>
    </source>
</evidence>
<organism evidence="1 2">
    <name type="scientific">Achlya hypogyna</name>
    <name type="common">Oomycete</name>
    <name type="synonym">Protoachlya hypogyna</name>
    <dbReference type="NCBI Taxonomy" id="1202772"/>
    <lineage>
        <taxon>Eukaryota</taxon>
        <taxon>Sar</taxon>
        <taxon>Stramenopiles</taxon>
        <taxon>Oomycota</taxon>
        <taxon>Saprolegniomycetes</taxon>
        <taxon>Saprolegniales</taxon>
        <taxon>Achlyaceae</taxon>
        <taxon>Achlya</taxon>
    </lineage>
</organism>
<dbReference type="CDD" id="cd10527">
    <property type="entry name" value="SET_LSMT"/>
    <property type="match status" value="2"/>
</dbReference>
<dbReference type="AlphaFoldDB" id="A0A1V9ZJH0"/>
<dbReference type="EMBL" id="JNBR01000089">
    <property type="protein sequence ID" value="OQR98134.1"/>
    <property type="molecule type" value="Genomic_DNA"/>
</dbReference>
<dbReference type="InterPro" id="IPR046341">
    <property type="entry name" value="SET_dom_sf"/>
</dbReference>
<accession>A0A1V9ZJH0</accession>
<keyword evidence="2" id="KW-1185">Reference proteome</keyword>
<dbReference type="SUPFAM" id="SSF82199">
    <property type="entry name" value="SET domain"/>
    <property type="match status" value="2"/>
</dbReference>
<dbReference type="PANTHER" id="PTHR13271">
    <property type="entry name" value="UNCHARACTERIZED PUTATIVE METHYLTRANSFERASE"/>
    <property type="match status" value="1"/>
</dbReference>
<dbReference type="InterPro" id="IPR050600">
    <property type="entry name" value="SETD3_SETD6_MTase"/>
</dbReference>
<sequence>MKRSKGRPQRGQRSLLLWTGAIVAAAVAWGHWYSPWVQQSGKIEAFEAWFYAHGGQATNVRLAAFSDMGLGLQATAPIQEKDLVLFVPHDIVICRDVALHAVPKAMQKMLATLRSDNDLLAIFLVYERLKGVKSKWAPYLAVLPPNIPLPFLSSTDALAELHDVELAKTISASKDAVAASFDAVMRAGVAKYFRTFDAQPTLELYMWAHAVLSSRALTIRGARYLVPFADMFNGRSHGVRRAPGLGAHFLEHHKLEKDGVRVLADRTCAANDQLFEDYGDNHNYIYLLHHGFVMADNPFDCVALALPLRRLPPALEAPFRRATGLADAPAVTACFSPLGFTPSQAASLFLQLAVLDDADAARCEARLAACADPHVDAAALLQRDPVYAKWLVSAIDATIAAAPTQLEEDLALLSQRTLRHRSFVEFRASRKRLLLQLRRHLASTPAHLQAPAPAATDAADTSVAGRLASFHSWVAAFDLPPPMIQIQYSGQALGFGAFATTDIAVGDVYVALPAAMLMDSASALRCTVLGPVFRSLLAATGSRDPMHELLLHYLHERFVRREASAWAPYLALLPPETPVPTAPLFYSEDELALLAGTDFALLVASYREQVARSFDAVRRVVFTQFPEVFAADVFTRERYAHARHVLDTRSIWWDGERHLVPVLDMVNCRAGGPVHSTALETGATGMALATTRAKSAVAAGDQLFENYGQPNWIYLLYHGFVLAHNHHDCANVVLDFEPITSSRMKAKMAARLREFGVASLRAELCLMANEEVPARVLHLASLFEHVKAHGTMPSKAGDTKEAQYRALIAIATAKEQVLSAKLEATAETRQKRGVTRRNKETIRTYMETQQQLLRRCIDAAEVKLLEPLM</sequence>
<dbReference type="Gene3D" id="3.90.1410.10">
    <property type="entry name" value="set domain protein methyltransferase, domain 1"/>
    <property type="match status" value="2"/>
</dbReference>
<evidence type="ECO:0000313" key="1">
    <source>
        <dbReference type="EMBL" id="OQR98134.1"/>
    </source>
</evidence>
<dbReference type="Proteomes" id="UP000243579">
    <property type="component" value="Unassembled WGS sequence"/>
</dbReference>
<dbReference type="OrthoDB" id="441812at2759"/>
<name>A0A1V9ZJH0_ACHHY</name>
<dbReference type="GO" id="GO:0016279">
    <property type="term" value="F:protein-lysine N-methyltransferase activity"/>
    <property type="evidence" value="ECO:0007669"/>
    <property type="project" value="TreeGrafter"/>
</dbReference>
<proteinExistence type="predicted"/>
<comment type="caution">
    <text evidence="1">The sequence shown here is derived from an EMBL/GenBank/DDBJ whole genome shotgun (WGS) entry which is preliminary data.</text>
</comment>
<gene>
    <name evidence="1" type="ORF">ACHHYP_09053</name>
</gene>
<protein>
    <recommendedName>
        <fullName evidence="3">SET domain-containing protein</fullName>
    </recommendedName>
</protein>
<evidence type="ECO:0008006" key="3">
    <source>
        <dbReference type="Google" id="ProtNLM"/>
    </source>
</evidence>
<reference evidence="1 2" key="1">
    <citation type="journal article" date="2014" name="Genome Biol. Evol.">
        <title>The secreted proteins of Achlya hypogyna and Thraustotheca clavata identify the ancestral oomycete secretome and reveal gene acquisitions by horizontal gene transfer.</title>
        <authorList>
            <person name="Misner I."/>
            <person name="Blouin N."/>
            <person name="Leonard G."/>
            <person name="Richards T.A."/>
            <person name="Lane C.E."/>
        </authorList>
    </citation>
    <scope>NUCLEOTIDE SEQUENCE [LARGE SCALE GENOMIC DNA]</scope>
    <source>
        <strain evidence="1 2">ATCC 48635</strain>
    </source>
</reference>
<dbReference type="STRING" id="1202772.A0A1V9ZJH0"/>